<dbReference type="EMBL" id="CP036289">
    <property type="protein sequence ID" value="QDU73347.1"/>
    <property type="molecule type" value="Genomic_DNA"/>
</dbReference>
<sequence>MIDRGLQLMTRNPVEASVMLALGMALALMLCSGCGGSAGEITGRVMLDGRPLNGAIIKFKPKGNPEAKEVTAEVNGGSFTIPSGRIAPGDYYVMVVSQQPGAGAIIDGVQRGEGIPAPKAFVPKVYEKKGTLSAKISADGSNNLMFQLKTGEF</sequence>
<gene>
    <name evidence="1" type="ORF">Pan97_03170</name>
</gene>
<name>A0A518C291_9BACT</name>
<reference evidence="2" key="1">
    <citation type="submission" date="2019-02" db="EMBL/GenBank/DDBJ databases">
        <title>Deep-cultivation of Planctomycetes and their phenomic and genomic characterization uncovers novel biology.</title>
        <authorList>
            <person name="Wiegand S."/>
            <person name="Jogler M."/>
            <person name="Boedeker C."/>
            <person name="Pinto D."/>
            <person name="Vollmers J."/>
            <person name="Rivas-Marin E."/>
            <person name="Kohn T."/>
            <person name="Peeters S.H."/>
            <person name="Heuer A."/>
            <person name="Rast P."/>
            <person name="Oberbeckmann S."/>
            <person name="Bunk B."/>
            <person name="Jeske O."/>
            <person name="Meyerdierks A."/>
            <person name="Storesund J.E."/>
            <person name="Kallscheuer N."/>
            <person name="Luecker S."/>
            <person name="Lage O.M."/>
            <person name="Pohl T."/>
            <person name="Merkel B.J."/>
            <person name="Hornburger P."/>
            <person name="Mueller R.-W."/>
            <person name="Bruemmer F."/>
            <person name="Labrenz M."/>
            <person name="Spormann A.M."/>
            <person name="Op den Camp H."/>
            <person name="Overmann J."/>
            <person name="Amann R."/>
            <person name="Jetten M.S.M."/>
            <person name="Mascher T."/>
            <person name="Medema M.H."/>
            <person name="Devos D.P."/>
            <person name="Kaster A.-K."/>
            <person name="Ovreas L."/>
            <person name="Rohde M."/>
            <person name="Galperin M.Y."/>
            <person name="Jogler C."/>
        </authorList>
    </citation>
    <scope>NUCLEOTIDE SEQUENCE [LARGE SCALE GENOMIC DNA]</scope>
    <source>
        <strain evidence="2">Pan97</strain>
    </source>
</reference>
<dbReference type="Proteomes" id="UP000318626">
    <property type="component" value="Chromosome"/>
</dbReference>
<dbReference type="OrthoDB" id="289014at2"/>
<keyword evidence="2" id="KW-1185">Reference proteome</keyword>
<evidence type="ECO:0008006" key="3">
    <source>
        <dbReference type="Google" id="ProtNLM"/>
    </source>
</evidence>
<proteinExistence type="predicted"/>
<dbReference type="AlphaFoldDB" id="A0A518C291"/>
<dbReference type="KEGG" id="bvo:Pan97_03170"/>
<protein>
    <recommendedName>
        <fullName evidence="3">Carboxypeptidase regulatory-like domain-containing protein</fullName>
    </recommendedName>
</protein>
<evidence type="ECO:0000313" key="2">
    <source>
        <dbReference type="Proteomes" id="UP000318626"/>
    </source>
</evidence>
<accession>A0A518C291</accession>
<dbReference type="RefSeq" id="WP_144970098.1">
    <property type="nucleotide sequence ID" value="NZ_CP036289.1"/>
</dbReference>
<evidence type="ECO:0000313" key="1">
    <source>
        <dbReference type="EMBL" id="QDU73347.1"/>
    </source>
</evidence>
<organism evidence="1 2">
    <name type="scientific">Bremerella volcania</name>
    <dbReference type="NCBI Taxonomy" id="2527984"/>
    <lineage>
        <taxon>Bacteria</taxon>
        <taxon>Pseudomonadati</taxon>
        <taxon>Planctomycetota</taxon>
        <taxon>Planctomycetia</taxon>
        <taxon>Pirellulales</taxon>
        <taxon>Pirellulaceae</taxon>
        <taxon>Bremerella</taxon>
    </lineage>
</organism>